<organism evidence="2 3">
    <name type="scientific">Porphyridium purpureum</name>
    <name type="common">Red alga</name>
    <name type="synonym">Porphyridium cruentum</name>
    <dbReference type="NCBI Taxonomy" id="35688"/>
    <lineage>
        <taxon>Eukaryota</taxon>
        <taxon>Rhodophyta</taxon>
        <taxon>Bangiophyceae</taxon>
        <taxon>Porphyridiales</taxon>
        <taxon>Porphyridiaceae</taxon>
        <taxon>Porphyridium</taxon>
    </lineage>
</organism>
<protein>
    <submittedName>
        <fullName evidence="2">Uncharacterized protein</fullName>
    </submittedName>
</protein>
<feature type="compositionally biased region" description="Polar residues" evidence="1">
    <location>
        <begin position="362"/>
        <end position="402"/>
    </location>
</feature>
<feature type="compositionally biased region" description="Basic and acidic residues" evidence="1">
    <location>
        <begin position="259"/>
        <end position="272"/>
    </location>
</feature>
<dbReference type="AlphaFoldDB" id="A0A5J4YQW2"/>
<feature type="compositionally biased region" description="Low complexity" evidence="1">
    <location>
        <begin position="548"/>
        <end position="564"/>
    </location>
</feature>
<sequence>MGKSCGACGACKGSAPWWSPEALGALSPAAQRAARERLRALENDLLPARDAWLARVQQLIADKKEQGGRVSGAQDVQQTPPDEHQPGMNGGASLLPPAGEGERAQQVQQRSAAPFLDDMAAASGTTTSSLQATTPESSNLFDGVSSAGVPAESEPFAVAADLQGAEPDATPLIALLDLRDRGGVDDERNFERDLNLRALEMVENEASLIDDFLADPTMTHTHSEGVGDDLLGAFFEAQQPQEKEKQGFQPAEMIDREPNEDADEQEFHDVQEKPPVSSSPAVLQKPDDDVVLADDDYDDGDEWNFQDAWGGSGAAGIAAIQTQQPGIAASLPDSNESGYNAQEPGDDFGGNSSGSGSGLGSMNNEDVSAVRSQLDTGSVSTMQDEGNQSDAGFDSKVQSKAKTQPDPHPQPLAEAGALDADPKSKLLEQTHTSSPAQHPQDHTGANDVQVELATHESPSFVIAPVNLDPDVSIEDDSSLEDGLRNVSDSSRTHHNRRSSGAIPMPRNLFQRKASDTAPDDKHKLPMVTSEHHKHVPPPLVGIADEQASKSGDSGNGSSSSGSSSEQENVLANEMDEISLTPNDPMDHEAKSRMPSLATSAALPPSQKPRLDMDRENQIENARRERQRRKTEHPSGHVSAGSDASRLSTSSVPLAAKVESSNGVRDHAPALGASSGNCDDCAHLRAKISDTERALLVLSNALSARDATVREIRVNKTGSRNEQIATLREEVSALRVTCDYLFQRLQHQEQR</sequence>
<feature type="region of interest" description="Disordered" evidence="1">
    <location>
        <begin position="123"/>
        <end position="149"/>
    </location>
</feature>
<feature type="compositionally biased region" description="Low complexity" evidence="1">
    <location>
        <begin position="315"/>
        <end position="329"/>
    </location>
</feature>
<accession>A0A5J4YQW2</accession>
<evidence type="ECO:0000313" key="2">
    <source>
        <dbReference type="EMBL" id="KAA8493084.1"/>
    </source>
</evidence>
<evidence type="ECO:0000313" key="3">
    <source>
        <dbReference type="Proteomes" id="UP000324585"/>
    </source>
</evidence>
<evidence type="ECO:0000256" key="1">
    <source>
        <dbReference type="SAM" id="MobiDB-lite"/>
    </source>
</evidence>
<feature type="compositionally biased region" description="Polar residues" evidence="1">
    <location>
        <begin position="123"/>
        <end position="140"/>
    </location>
</feature>
<gene>
    <name evidence="2" type="ORF">FVE85_9356</name>
</gene>
<reference evidence="3" key="1">
    <citation type="journal article" date="2019" name="Nat. Commun.">
        <title>Expansion of phycobilisome linker gene families in mesophilic red algae.</title>
        <authorList>
            <person name="Lee J."/>
            <person name="Kim D."/>
            <person name="Bhattacharya D."/>
            <person name="Yoon H.S."/>
        </authorList>
    </citation>
    <scope>NUCLEOTIDE SEQUENCE [LARGE SCALE GENOMIC DNA]</scope>
    <source>
        <strain evidence="3">CCMP 1328</strain>
    </source>
</reference>
<proteinExistence type="predicted"/>
<feature type="compositionally biased region" description="Basic and acidic residues" evidence="1">
    <location>
        <begin position="608"/>
        <end position="623"/>
    </location>
</feature>
<feature type="compositionally biased region" description="Gly residues" evidence="1">
    <location>
        <begin position="347"/>
        <end position="359"/>
    </location>
</feature>
<name>A0A5J4YQW2_PORPP</name>
<keyword evidence="3" id="KW-1185">Reference proteome</keyword>
<comment type="caution">
    <text evidence="2">The sequence shown here is derived from an EMBL/GenBank/DDBJ whole genome shotgun (WGS) entry which is preliminary data.</text>
</comment>
<feature type="compositionally biased region" description="Basic and acidic residues" evidence="1">
    <location>
        <begin position="512"/>
        <end position="523"/>
    </location>
</feature>
<feature type="region of interest" description="Disordered" evidence="1">
    <location>
        <begin position="63"/>
        <end position="111"/>
    </location>
</feature>
<dbReference type="EMBL" id="VRMN01000008">
    <property type="protein sequence ID" value="KAA8493084.1"/>
    <property type="molecule type" value="Genomic_DNA"/>
</dbReference>
<feature type="compositionally biased region" description="Acidic residues" evidence="1">
    <location>
        <begin position="289"/>
        <end position="304"/>
    </location>
</feature>
<dbReference type="Proteomes" id="UP000324585">
    <property type="component" value="Unassembled WGS sequence"/>
</dbReference>
<feature type="region of interest" description="Disordered" evidence="1">
    <location>
        <begin position="259"/>
        <end position="650"/>
    </location>
</feature>